<evidence type="ECO:0000313" key="2">
    <source>
        <dbReference type="EMBL" id="ENX20188.1"/>
    </source>
</evidence>
<dbReference type="EMBL" id="APRW01000014">
    <property type="protein sequence ID" value="ENX20188.1"/>
    <property type="molecule type" value="Genomic_DNA"/>
</dbReference>
<evidence type="ECO:0008006" key="4">
    <source>
        <dbReference type="Google" id="ProtNLM"/>
    </source>
</evidence>
<dbReference type="HOGENOM" id="CLU_112375_0_0_6"/>
<dbReference type="OrthoDB" id="9812088at2"/>
<evidence type="ECO:0000256" key="1">
    <source>
        <dbReference type="SAM" id="MobiDB-lite"/>
    </source>
</evidence>
<keyword evidence="3" id="KW-1185">Reference proteome</keyword>
<dbReference type="GeneID" id="303682647"/>
<feature type="region of interest" description="Disordered" evidence="1">
    <location>
        <begin position="108"/>
        <end position="127"/>
    </location>
</feature>
<comment type="caution">
    <text evidence="2">The sequence shown here is derived from an EMBL/GenBank/DDBJ whole genome shotgun (WGS) entry which is preliminary data.</text>
</comment>
<dbReference type="Proteomes" id="UP000013173">
    <property type="component" value="Unassembled WGS sequence"/>
</dbReference>
<dbReference type="RefSeq" id="WP_005259510.1">
    <property type="nucleotide sequence ID" value="NZ_BMDR01000002.1"/>
</dbReference>
<proteinExistence type="predicted"/>
<reference evidence="2 3" key="1">
    <citation type="submission" date="2013-02" db="EMBL/GenBank/DDBJ databases">
        <title>The Genome Sequence of Acinetobacter sp. NIPH 2168.</title>
        <authorList>
            <consortium name="The Broad Institute Genome Sequencing Platform"/>
            <consortium name="The Broad Institute Genome Sequencing Center for Infectious Disease"/>
            <person name="Cerqueira G."/>
            <person name="Feldgarden M."/>
            <person name="Courvalin P."/>
            <person name="Perichon B."/>
            <person name="Grillot-Courvalin C."/>
            <person name="Clermont D."/>
            <person name="Rocha E."/>
            <person name="Yoon E.-J."/>
            <person name="Nemec A."/>
            <person name="Walker B."/>
            <person name="Young S.K."/>
            <person name="Zeng Q."/>
            <person name="Gargeya S."/>
            <person name="Fitzgerald M."/>
            <person name="Haas B."/>
            <person name="Abouelleil A."/>
            <person name="Alvarado L."/>
            <person name="Arachchi H.M."/>
            <person name="Berlin A.M."/>
            <person name="Chapman S.B."/>
            <person name="Dewar J."/>
            <person name="Goldberg J."/>
            <person name="Griggs A."/>
            <person name="Gujja S."/>
            <person name="Hansen M."/>
            <person name="Howarth C."/>
            <person name="Imamovic A."/>
            <person name="Larimer J."/>
            <person name="McCowan C."/>
            <person name="Murphy C."/>
            <person name="Neiman D."/>
            <person name="Pearson M."/>
            <person name="Priest M."/>
            <person name="Roberts A."/>
            <person name="Saif S."/>
            <person name="Shea T."/>
            <person name="Sisk P."/>
            <person name="Sykes S."/>
            <person name="Wortman J."/>
            <person name="Nusbaum C."/>
            <person name="Birren B."/>
        </authorList>
    </citation>
    <scope>NUCLEOTIDE SEQUENCE [LARGE SCALE GENOMIC DNA]</scope>
    <source>
        <strain evidence="2 3">NIPH 2168</strain>
    </source>
</reference>
<dbReference type="Pfam" id="PF07030">
    <property type="entry name" value="Phage_Mu_Gp36"/>
    <property type="match status" value="1"/>
</dbReference>
<evidence type="ECO:0000313" key="3">
    <source>
        <dbReference type="Proteomes" id="UP000013173"/>
    </source>
</evidence>
<dbReference type="PATRIC" id="fig|1217706.3.peg.3027"/>
<organism evidence="2 3">
    <name type="scientific">Acinetobacter vivianii</name>
    <dbReference type="NCBI Taxonomy" id="1776742"/>
    <lineage>
        <taxon>Bacteria</taxon>
        <taxon>Pseudomonadati</taxon>
        <taxon>Pseudomonadota</taxon>
        <taxon>Gammaproteobacteria</taxon>
        <taxon>Moraxellales</taxon>
        <taxon>Moraxellaceae</taxon>
        <taxon>Acinetobacter</taxon>
    </lineage>
</organism>
<dbReference type="AlphaFoldDB" id="N9NGU2"/>
<name>N9NGU2_9GAMM</name>
<accession>N9NGU2</accession>
<dbReference type="InterPro" id="IPR009752">
    <property type="entry name" value="Phage_Mu_GpJ"/>
</dbReference>
<sequence>MAYVTLELMIETFGEKELIRLTDTERPYTQAIVMPKLMRAINAANSEIDGYMTRYPQPLKVIPPSLQMTGCDLARYHACIGNAVMSEEIEKRYDKGVKNLEKLSKGLTSLGGSPAGESKPLPSSKNSVVLNVGRRDFGGNSW</sequence>
<protein>
    <recommendedName>
        <fullName evidence="4">DUF1320 domain-containing protein</fullName>
    </recommendedName>
</protein>
<gene>
    <name evidence="2" type="ORF">F892_03111</name>
</gene>